<dbReference type="Pfam" id="PF05547">
    <property type="entry name" value="Peptidase_M6"/>
    <property type="match status" value="1"/>
</dbReference>
<dbReference type="Gene3D" id="3.40.390.10">
    <property type="entry name" value="Collagenase (Catalytic Domain)"/>
    <property type="match status" value="1"/>
</dbReference>
<dbReference type="KEGG" id="ppn:Palpr_2151"/>
<dbReference type="GO" id="GO:0008237">
    <property type="term" value="F:metallopeptidase activity"/>
    <property type="evidence" value="ECO:0007669"/>
    <property type="project" value="UniProtKB-KW"/>
</dbReference>
<feature type="domain" description="Peptidase M6-like" evidence="1">
    <location>
        <begin position="141"/>
        <end position="380"/>
    </location>
</feature>
<organism evidence="2 3">
    <name type="scientific">Paludibacter propionicigenes (strain DSM 17365 / JCM 13257 / WB4)</name>
    <dbReference type="NCBI Taxonomy" id="694427"/>
    <lineage>
        <taxon>Bacteria</taxon>
        <taxon>Pseudomonadati</taxon>
        <taxon>Bacteroidota</taxon>
        <taxon>Bacteroidia</taxon>
        <taxon>Bacteroidales</taxon>
        <taxon>Paludibacteraceae</taxon>
        <taxon>Paludibacter</taxon>
    </lineage>
</organism>
<keyword evidence="3" id="KW-1185">Reference proteome</keyword>
<accession>E4T6E3</accession>
<dbReference type="RefSeq" id="WP_013445656.1">
    <property type="nucleotide sequence ID" value="NC_014734.1"/>
</dbReference>
<reference key="1">
    <citation type="submission" date="2010-11" db="EMBL/GenBank/DDBJ databases">
        <title>The complete genome of Paludibacter propionicigenes DSM 17365.</title>
        <authorList>
            <consortium name="US DOE Joint Genome Institute (JGI-PGF)"/>
            <person name="Lucas S."/>
            <person name="Copeland A."/>
            <person name="Lapidus A."/>
            <person name="Bruce D."/>
            <person name="Goodwin L."/>
            <person name="Pitluck S."/>
            <person name="Kyrpides N."/>
            <person name="Mavromatis K."/>
            <person name="Ivanova N."/>
            <person name="Munk A.C."/>
            <person name="Brettin T."/>
            <person name="Detter J.C."/>
            <person name="Han C."/>
            <person name="Tapia R."/>
            <person name="Land M."/>
            <person name="Hauser L."/>
            <person name="Markowitz V."/>
            <person name="Cheng J.-F."/>
            <person name="Hugenholtz P."/>
            <person name="Woyke T."/>
            <person name="Wu D."/>
            <person name="Gronow S."/>
            <person name="Wellnitz S."/>
            <person name="Brambilla E."/>
            <person name="Klenk H.-P."/>
            <person name="Eisen J.A."/>
        </authorList>
    </citation>
    <scope>NUCLEOTIDE SEQUENCE</scope>
    <source>
        <strain>WB4</strain>
    </source>
</reference>
<dbReference type="InterPro" id="IPR008757">
    <property type="entry name" value="Peptidase_M6-like_domain"/>
</dbReference>
<dbReference type="GO" id="GO:0006508">
    <property type="term" value="P:proteolysis"/>
    <property type="evidence" value="ECO:0007669"/>
    <property type="project" value="UniProtKB-KW"/>
</dbReference>
<dbReference type="HOGENOM" id="CLU_367945_0_0_10"/>
<keyword evidence="2" id="KW-0378">Hydrolase</keyword>
<dbReference type="Proteomes" id="UP000008718">
    <property type="component" value="Chromosome"/>
</dbReference>
<protein>
    <submittedName>
        <fullName evidence="2">M6 family metalloprotease domain protein</fullName>
    </submittedName>
</protein>
<reference evidence="2 3" key="2">
    <citation type="journal article" date="2011" name="Stand. Genomic Sci.">
        <title>Complete genome sequence of Paludibacter propionicigenes type strain (WB4).</title>
        <authorList>
            <person name="Gronow S."/>
            <person name="Munk C."/>
            <person name="Lapidus A."/>
            <person name="Nolan M."/>
            <person name="Lucas S."/>
            <person name="Hammon N."/>
            <person name="Deshpande S."/>
            <person name="Cheng J.F."/>
            <person name="Tapia R."/>
            <person name="Han C."/>
            <person name="Goodwin L."/>
            <person name="Pitluck S."/>
            <person name="Liolios K."/>
            <person name="Ivanova N."/>
            <person name="Mavromatis K."/>
            <person name="Mikhailova N."/>
            <person name="Pati A."/>
            <person name="Chen A."/>
            <person name="Palaniappan K."/>
            <person name="Land M."/>
            <person name="Hauser L."/>
            <person name="Chang Y.J."/>
            <person name="Jeffries C.D."/>
            <person name="Brambilla E."/>
            <person name="Rohde M."/>
            <person name="Goker M."/>
            <person name="Detter J.C."/>
            <person name="Woyke T."/>
            <person name="Bristow J."/>
            <person name="Eisen J.A."/>
            <person name="Markowitz V."/>
            <person name="Hugenholtz P."/>
            <person name="Kyrpides N.C."/>
            <person name="Klenk H.P."/>
        </authorList>
    </citation>
    <scope>NUCLEOTIDE SEQUENCE [LARGE SCALE GENOMIC DNA]</scope>
    <source>
        <strain evidence="3">DSM 17365 / JCM 13257 / WB4</strain>
    </source>
</reference>
<evidence type="ECO:0000313" key="3">
    <source>
        <dbReference type="Proteomes" id="UP000008718"/>
    </source>
</evidence>
<gene>
    <name evidence="2" type="ordered locus">Palpr_2151</name>
</gene>
<dbReference type="AlphaFoldDB" id="E4T6E3"/>
<sequence length="757" mass="81395">MNKRLILVTLSVFFYQLIFLQVYAVKAYPRPFTIKQPDGTLLTVVRQGDEFRHYTTTEDGFLLKKNRNGFLTYASVSATGDLIESNFIAKNANKRSFDELQYLKNINQASQIEKIQKAPSKVKALNIQSQRKNVFAVAGSPKILVILVNFSDVSFITPSPKTAFADLLNKEGYNSNGATGSARDYFMASTYGKLSPQFDVVGPVTLPNNMAFYGADGANGDANPVQMVVDACTLASQAGVDFSQYDTDNDGVIDNVFVCYAGYNEAEDGSDGSINANTVWPQSSSVIVNGNYTGTTESITFNGKLLSGFACTSELSGYTGGNMCGIGTFCHEFGHVLGLPDYYDTTGSHSNTLNSWSIMDAGNYNNNGKTPPLYSAYDRFYLGYFTPEQVSTASKLTLYPLYQGTTQPAGTSGQAYLISATNHNLSATNPSPNEFFIAEYRKKTGWDTYLPAEGMCVWHIDYNQTAWTNNSINYFSGNTQNATNHMHLYLQPTDGSLATTGSAFTSGSFTPTTWAGVDINRAIKNITKTPDNITFDFMPPKISTSANLVNYSTFFGTPTTSQKISISALNLISNLNVAFRDGVNFEVKLSTDETWSKSLTIVPTSGAVNAIIEIRYNPVSTGTQTDQLNISSDNLTTTTYSVSGTASIGPNSPVIFAGTVDNTLQFLPTKLFTTNTKTLNITTSDIVGDLSLTISGTDASLFSLSAGTVTKSAGNGIGGATVSINYVPTTLGTHNAILTVSGGGLPDRVIALSGTGK</sequence>
<name>E4T6E3_PALPW</name>
<proteinExistence type="predicted"/>
<evidence type="ECO:0000313" key="2">
    <source>
        <dbReference type="EMBL" id="ADQ80287.1"/>
    </source>
</evidence>
<dbReference type="SUPFAM" id="SSF55486">
    <property type="entry name" value="Metalloproteases ('zincins'), catalytic domain"/>
    <property type="match status" value="1"/>
</dbReference>
<dbReference type="PANTHER" id="PTHR41775:SF1">
    <property type="entry name" value="PEPTIDASE M6-LIKE DOMAIN-CONTAINING PROTEIN"/>
    <property type="match status" value="1"/>
</dbReference>
<dbReference type="PANTHER" id="PTHR41775">
    <property type="entry name" value="SECRETED PROTEIN-RELATED"/>
    <property type="match status" value="1"/>
</dbReference>
<evidence type="ECO:0000259" key="1">
    <source>
        <dbReference type="Pfam" id="PF05547"/>
    </source>
</evidence>
<keyword evidence="2" id="KW-0645">Protease</keyword>
<dbReference type="EMBL" id="CP002345">
    <property type="protein sequence ID" value="ADQ80287.1"/>
    <property type="molecule type" value="Genomic_DNA"/>
</dbReference>
<keyword evidence="2" id="KW-0482">Metalloprotease</keyword>
<dbReference type="eggNOG" id="COG4412">
    <property type="taxonomic scope" value="Bacteria"/>
</dbReference>
<dbReference type="NCBIfam" id="TIGR03296">
    <property type="entry name" value="M6dom_TIGR03296"/>
    <property type="match status" value="1"/>
</dbReference>
<dbReference type="InterPro" id="IPR024079">
    <property type="entry name" value="MetalloPept_cat_dom_sf"/>
</dbReference>